<dbReference type="Gene3D" id="2.60.20.10">
    <property type="entry name" value="Crystallins"/>
    <property type="match status" value="1"/>
</dbReference>
<organism evidence="2 3">
    <name type="scientific">Mangrovihabitans endophyticus</name>
    <dbReference type="NCBI Taxonomy" id="1751298"/>
    <lineage>
        <taxon>Bacteria</taxon>
        <taxon>Bacillati</taxon>
        <taxon>Actinomycetota</taxon>
        <taxon>Actinomycetes</taxon>
        <taxon>Micromonosporales</taxon>
        <taxon>Micromonosporaceae</taxon>
        <taxon>Mangrovihabitans</taxon>
    </lineage>
</organism>
<proteinExistence type="predicted"/>
<accession>A0A8J3BSM7</accession>
<comment type="caution">
    <text evidence="2">The sequence shown here is derived from an EMBL/GenBank/DDBJ whole genome shotgun (WGS) entry which is preliminary data.</text>
</comment>
<reference evidence="2" key="2">
    <citation type="submission" date="2020-09" db="EMBL/GenBank/DDBJ databases">
        <authorList>
            <person name="Sun Q."/>
            <person name="Zhou Y."/>
        </authorList>
    </citation>
    <scope>NUCLEOTIDE SEQUENCE</scope>
    <source>
        <strain evidence="2">CGMCC 4.7299</strain>
    </source>
</reference>
<evidence type="ECO:0008006" key="4">
    <source>
        <dbReference type="Google" id="ProtNLM"/>
    </source>
</evidence>
<name>A0A8J3BSM7_9ACTN</name>
<dbReference type="EMBL" id="BMMX01000001">
    <property type="protein sequence ID" value="GGK73604.1"/>
    <property type="molecule type" value="Genomic_DNA"/>
</dbReference>
<feature type="signal peptide" evidence="1">
    <location>
        <begin position="1"/>
        <end position="27"/>
    </location>
</feature>
<dbReference type="Proteomes" id="UP000656042">
    <property type="component" value="Unassembled WGS sequence"/>
</dbReference>
<reference evidence="2" key="1">
    <citation type="journal article" date="2014" name="Int. J. Syst. Evol. Microbiol.">
        <title>Complete genome sequence of Corynebacterium casei LMG S-19264T (=DSM 44701T), isolated from a smear-ripened cheese.</title>
        <authorList>
            <consortium name="US DOE Joint Genome Institute (JGI-PGF)"/>
            <person name="Walter F."/>
            <person name="Albersmeier A."/>
            <person name="Kalinowski J."/>
            <person name="Ruckert C."/>
        </authorList>
    </citation>
    <scope>NUCLEOTIDE SEQUENCE</scope>
    <source>
        <strain evidence="2">CGMCC 4.7299</strain>
    </source>
</reference>
<evidence type="ECO:0000313" key="3">
    <source>
        <dbReference type="Proteomes" id="UP000656042"/>
    </source>
</evidence>
<keyword evidence="1" id="KW-0732">Signal</keyword>
<sequence>MKRIYGLLAGATLGLALLVGLPATANAQQAAAPSAQAQAQATALGDGYFYAWDLPYKSGASCAWFNSDNNWGDDCGGFRNRASSVMNNSAHGNYANLYYHPNGTGAWACIAPGDTWQDLTYYYFTWGPADGKGQSTNNNIASFRWTTTQCGQ</sequence>
<dbReference type="AlphaFoldDB" id="A0A8J3BSM7"/>
<feature type="chain" id="PRO_5039534800" description="Peptidase inhibitor family I36" evidence="1">
    <location>
        <begin position="28"/>
        <end position="152"/>
    </location>
</feature>
<dbReference type="RefSeq" id="WP_189077291.1">
    <property type="nucleotide sequence ID" value="NZ_BMMX01000001.1"/>
</dbReference>
<protein>
    <recommendedName>
        <fullName evidence="4">Peptidase inhibitor family I36</fullName>
    </recommendedName>
</protein>
<gene>
    <name evidence="2" type="ORF">GCM10012284_04370</name>
</gene>
<keyword evidence="3" id="KW-1185">Reference proteome</keyword>
<evidence type="ECO:0000313" key="2">
    <source>
        <dbReference type="EMBL" id="GGK73604.1"/>
    </source>
</evidence>
<evidence type="ECO:0000256" key="1">
    <source>
        <dbReference type="SAM" id="SignalP"/>
    </source>
</evidence>